<proteinExistence type="predicted"/>
<gene>
    <name evidence="1" type="ORF">COT82_01610</name>
</gene>
<evidence type="ECO:0000313" key="1">
    <source>
        <dbReference type="EMBL" id="PIT96726.1"/>
    </source>
</evidence>
<dbReference type="SUPFAM" id="SSF53955">
    <property type="entry name" value="Lysozyme-like"/>
    <property type="match status" value="1"/>
</dbReference>
<name>A0A2M6WVJ7_9BACT</name>
<evidence type="ECO:0008006" key="3">
    <source>
        <dbReference type="Google" id="ProtNLM"/>
    </source>
</evidence>
<organism evidence="1 2">
    <name type="scientific">Candidatus Campbellbacteria bacterium CG10_big_fil_rev_8_21_14_0_10_35_52</name>
    <dbReference type="NCBI Taxonomy" id="1974527"/>
    <lineage>
        <taxon>Bacteria</taxon>
        <taxon>Candidatus Campbelliibacteriota</taxon>
    </lineage>
</organism>
<dbReference type="Proteomes" id="UP000230481">
    <property type="component" value="Unassembled WGS sequence"/>
</dbReference>
<comment type="caution">
    <text evidence="1">The sequence shown here is derived from an EMBL/GenBank/DDBJ whole genome shotgun (WGS) entry which is preliminary data.</text>
</comment>
<dbReference type="AlphaFoldDB" id="A0A2M6WVJ7"/>
<dbReference type="InterPro" id="IPR023346">
    <property type="entry name" value="Lysozyme-like_dom_sf"/>
</dbReference>
<evidence type="ECO:0000313" key="2">
    <source>
        <dbReference type="Proteomes" id="UP000230481"/>
    </source>
</evidence>
<sequence>MENATKEFIGFTESSSIEEYVREHFENYPIMAEVAKCESRFQHFKENGDIVRGEINNADIGVMQINEYYHSNTANKLGINLYTLEGNLKYAEYLFEKEGTAPWIASSKCWKIQDHIAIR</sequence>
<accession>A0A2M6WVJ7</accession>
<dbReference type="EMBL" id="PFAA01000031">
    <property type="protein sequence ID" value="PIT96726.1"/>
    <property type="molecule type" value="Genomic_DNA"/>
</dbReference>
<protein>
    <recommendedName>
        <fullName evidence="3">Transglycosylase SLT domain-containing protein</fullName>
    </recommendedName>
</protein>
<reference evidence="2" key="1">
    <citation type="submission" date="2017-09" db="EMBL/GenBank/DDBJ databases">
        <title>Depth-based differentiation of microbial function through sediment-hosted aquifers and enrichment of novel symbionts in the deep terrestrial subsurface.</title>
        <authorList>
            <person name="Probst A.J."/>
            <person name="Ladd B."/>
            <person name="Jarett J.K."/>
            <person name="Geller-Mcgrath D.E."/>
            <person name="Sieber C.M.K."/>
            <person name="Emerson J.B."/>
            <person name="Anantharaman K."/>
            <person name="Thomas B.C."/>
            <person name="Malmstrom R."/>
            <person name="Stieglmeier M."/>
            <person name="Klingl A."/>
            <person name="Woyke T."/>
            <person name="Ryan C.M."/>
            <person name="Banfield J.F."/>
        </authorList>
    </citation>
    <scope>NUCLEOTIDE SEQUENCE [LARGE SCALE GENOMIC DNA]</scope>
</reference>